<evidence type="ECO:0000256" key="2">
    <source>
        <dbReference type="ARBA" id="ARBA00021310"/>
    </source>
</evidence>
<comment type="function">
    <text evidence="7">Involved in DNA repair and RecF pathway recombination.</text>
</comment>
<dbReference type="PANTHER" id="PTHR33991">
    <property type="entry name" value="DNA REPAIR PROTEIN RECO"/>
    <property type="match status" value="1"/>
</dbReference>
<protein>
    <recommendedName>
        <fullName evidence="2 7">DNA repair protein RecO</fullName>
    </recommendedName>
    <alternativeName>
        <fullName evidence="6 7">Recombination protein O</fullName>
    </alternativeName>
</protein>
<dbReference type="PANTHER" id="PTHR33991:SF1">
    <property type="entry name" value="DNA REPAIR PROTEIN RECO"/>
    <property type="match status" value="1"/>
</dbReference>
<name>A0A7W1WNI1_9BACL</name>
<dbReference type="SUPFAM" id="SSF50249">
    <property type="entry name" value="Nucleic acid-binding proteins"/>
    <property type="match status" value="1"/>
</dbReference>
<dbReference type="Gene3D" id="1.20.1440.120">
    <property type="entry name" value="Recombination protein O, C-terminal domain"/>
    <property type="match status" value="1"/>
</dbReference>
<evidence type="ECO:0000313" key="10">
    <source>
        <dbReference type="Proteomes" id="UP000535491"/>
    </source>
</evidence>
<dbReference type="GO" id="GO:0006310">
    <property type="term" value="P:DNA recombination"/>
    <property type="evidence" value="ECO:0007669"/>
    <property type="project" value="UniProtKB-UniRule"/>
</dbReference>
<evidence type="ECO:0000313" key="9">
    <source>
        <dbReference type="EMBL" id="MBA4493163.1"/>
    </source>
</evidence>
<dbReference type="InterPro" id="IPR022572">
    <property type="entry name" value="DNA_rep/recomb_RecO_N"/>
</dbReference>
<evidence type="ECO:0000256" key="1">
    <source>
        <dbReference type="ARBA" id="ARBA00007452"/>
    </source>
</evidence>
<dbReference type="Pfam" id="PF11967">
    <property type="entry name" value="RecO_N"/>
    <property type="match status" value="1"/>
</dbReference>
<dbReference type="InterPro" id="IPR012340">
    <property type="entry name" value="NA-bd_OB-fold"/>
</dbReference>
<evidence type="ECO:0000259" key="8">
    <source>
        <dbReference type="Pfam" id="PF11967"/>
    </source>
</evidence>
<comment type="similarity">
    <text evidence="1 7">Belongs to the RecO family.</text>
</comment>
<feature type="domain" description="DNA replication/recombination mediator RecO N-terminal" evidence="8">
    <location>
        <begin position="1"/>
        <end position="78"/>
    </location>
</feature>
<keyword evidence="10" id="KW-1185">Reference proteome</keyword>
<dbReference type="EMBL" id="JACEIQ010000001">
    <property type="protein sequence ID" value="MBA4493163.1"/>
    <property type="molecule type" value="Genomic_DNA"/>
</dbReference>
<keyword evidence="4 7" id="KW-0233">DNA recombination</keyword>
<dbReference type="InterPro" id="IPR042242">
    <property type="entry name" value="RecO_C"/>
</dbReference>
<dbReference type="GO" id="GO:0043590">
    <property type="term" value="C:bacterial nucleoid"/>
    <property type="evidence" value="ECO:0007669"/>
    <property type="project" value="TreeGrafter"/>
</dbReference>
<dbReference type="NCBIfam" id="TIGR00613">
    <property type="entry name" value="reco"/>
    <property type="match status" value="1"/>
</dbReference>
<dbReference type="Gene3D" id="2.40.50.140">
    <property type="entry name" value="Nucleic acid-binding proteins"/>
    <property type="match status" value="1"/>
</dbReference>
<evidence type="ECO:0000256" key="5">
    <source>
        <dbReference type="ARBA" id="ARBA00023204"/>
    </source>
</evidence>
<comment type="caution">
    <text evidence="9">The sequence shown here is derived from an EMBL/GenBank/DDBJ whole genome shotgun (WGS) entry which is preliminary data.</text>
</comment>
<dbReference type="RefSeq" id="WP_181750370.1">
    <property type="nucleotide sequence ID" value="NZ_JACEIQ010000001.1"/>
</dbReference>
<gene>
    <name evidence="7 9" type="primary">recO</name>
    <name evidence="9" type="ORF">H1191_02390</name>
</gene>
<organism evidence="9 10">
    <name type="scientific">Paenactinomyces guangxiensis</name>
    <dbReference type="NCBI Taxonomy" id="1490290"/>
    <lineage>
        <taxon>Bacteria</taxon>
        <taxon>Bacillati</taxon>
        <taxon>Bacillota</taxon>
        <taxon>Bacilli</taxon>
        <taxon>Bacillales</taxon>
        <taxon>Thermoactinomycetaceae</taxon>
        <taxon>Paenactinomyces</taxon>
    </lineage>
</organism>
<evidence type="ECO:0000256" key="4">
    <source>
        <dbReference type="ARBA" id="ARBA00023172"/>
    </source>
</evidence>
<evidence type="ECO:0000256" key="3">
    <source>
        <dbReference type="ARBA" id="ARBA00022763"/>
    </source>
</evidence>
<dbReference type="Proteomes" id="UP000535491">
    <property type="component" value="Unassembled WGS sequence"/>
</dbReference>
<dbReference type="SUPFAM" id="SSF57863">
    <property type="entry name" value="ArfGap/RecO-like zinc finger"/>
    <property type="match status" value="1"/>
</dbReference>
<reference evidence="9 10" key="1">
    <citation type="submission" date="2020-07" db="EMBL/GenBank/DDBJ databases">
        <authorList>
            <person name="Feng H."/>
        </authorList>
    </citation>
    <scope>NUCLEOTIDE SEQUENCE [LARGE SCALE GENOMIC DNA]</scope>
    <source>
        <strain evidence="10">s-10</strain>
    </source>
</reference>
<keyword evidence="3 7" id="KW-0227">DNA damage</keyword>
<dbReference type="AlphaFoldDB" id="A0A7W1WNI1"/>
<sequence length="249" mass="28216">MLHKVEGIVLKAKDYGESHQIVLIFTEYQGKIAVMARGSKKTKSRFGAVTEPFTQAHFVWFSGGSGMGTLSQADLIHSRRLIRSDLLLTAYGAYWLDLIDKCTEEKEPNPPLYRFLASALDKLENGTDPDILTRIVELRVMGVSGVQPVLHHCVNCRSNRRPVSFSVSQGGFLCADCQSVDRDAFPISEASARILPLLSRIELDRLGEIKVKPETKEQLERMNHAFMDEYLPFHLKSREILNQIRQNWV</sequence>
<evidence type="ECO:0000256" key="6">
    <source>
        <dbReference type="ARBA" id="ARBA00033409"/>
    </source>
</evidence>
<dbReference type="InterPro" id="IPR037278">
    <property type="entry name" value="ARFGAP/RecO"/>
</dbReference>
<dbReference type="InterPro" id="IPR003717">
    <property type="entry name" value="RecO"/>
</dbReference>
<dbReference type="GO" id="GO:0006302">
    <property type="term" value="P:double-strand break repair"/>
    <property type="evidence" value="ECO:0007669"/>
    <property type="project" value="TreeGrafter"/>
</dbReference>
<dbReference type="HAMAP" id="MF_00201">
    <property type="entry name" value="RecO"/>
    <property type="match status" value="1"/>
</dbReference>
<evidence type="ECO:0000256" key="7">
    <source>
        <dbReference type="HAMAP-Rule" id="MF_00201"/>
    </source>
</evidence>
<dbReference type="Pfam" id="PF02565">
    <property type="entry name" value="RecO_C"/>
    <property type="match status" value="1"/>
</dbReference>
<keyword evidence="5 7" id="KW-0234">DNA repair</keyword>
<proteinExistence type="inferred from homology"/>
<accession>A0A7W1WNI1</accession>